<comment type="caution">
    <text evidence="1">The sequence shown here is derived from an EMBL/GenBank/DDBJ whole genome shotgun (WGS) entry which is preliminary data.</text>
</comment>
<reference evidence="1 2" key="1">
    <citation type="submission" date="2020-01" db="EMBL/GenBank/DDBJ databases">
        <title>Draft genome sequence of Aspergillus udagawae IFM 53868.</title>
        <authorList>
            <person name="Takahashi H."/>
            <person name="Yaguchi T."/>
        </authorList>
    </citation>
    <scope>NUCLEOTIDE SEQUENCE [LARGE SCALE GENOMIC DNA]</scope>
    <source>
        <strain evidence="1 2">IFM 53868</strain>
    </source>
</reference>
<evidence type="ECO:0000313" key="1">
    <source>
        <dbReference type="EMBL" id="GFF95063.1"/>
    </source>
</evidence>
<dbReference type="EMBL" id="BLKG01000107">
    <property type="protein sequence ID" value="GFF95063.1"/>
    <property type="molecule type" value="Genomic_DNA"/>
</dbReference>
<sequence>MSDSEDSNFVLVDPDDASVDPIPTAADETEIFRDWLHPTAYLRRYERVQEAFELKRPHPKMDPSYPSVPQWHSSPSSSALWIKARLVSLHRNRNKKANRPYFFSSAAHHHCERRFACFGARLDGTTSRLLSSSASVATGIKKENHQVHDIRFTELWNELLYIVLLLKKVSCIADALD</sequence>
<dbReference type="Proteomes" id="UP000465266">
    <property type="component" value="Unassembled WGS sequence"/>
</dbReference>
<name>A0ABQ1B721_9EURO</name>
<protein>
    <submittedName>
        <fullName evidence="1">Uncharacterized protein</fullName>
    </submittedName>
</protein>
<accession>A0ABQ1B721</accession>
<keyword evidence="2" id="KW-1185">Reference proteome</keyword>
<organism evidence="1 2">
    <name type="scientific">Aspergillus udagawae</name>
    <dbReference type="NCBI Taxonomy" id="91492"/>
    <lineage>
        <taxon>Eukaryota</taxon>
        <taxon>Fungi</taxon>
        <taxon>Dikarya</taxon>
        <taxon>Ascomycota</taxon>
        <taxon>Pezizomycotina</taxon>
        <taxon>Eurotiomycetes</taxon>
        <taxon>Eurotiomycetidae</taxon>
        <taxon>Eurotiales</taxon>
        <taxon>Aspergillaceae</taxon>
        <taxon>Aspergillus</taxon>
        <taxon>Aspergillus subgen. Fumigati</taxon>
    </lineage>
</organism>
<evidence type="ECO:0000313" key="2">
    <source>
        <dbReference type="Proteomes" id="UP000465266"/>
    </source>
</evidence>
<gene>
    <name evidence="1" type="ORF">IFM53868_07829</name>
</gene>
<proteinExistence type="predicted"/>